<dbReference type="KEGG" id="fll:EI427_10820"/>
<dbReference type="EMBL" id="CP034562">
    <property type="protein sequence ID" value="AZQ62712.1"/>
    <property type="molecule type" value="Genomic_DNA"/>
</dbReference>
<dbReference type="CDD" id="cd00130">
    <property type="entry name" value="PAS"/>
    <property type="match status" value="1"/>
</dbReference>
<evidence type="ECO:0000256" key="1">
    <source>
        <dbReference type="ARBA" id="ARBA00000085"/>
    </source>
</evidence>
<dbReference type="Pfam" id="PF00989">
    <property type="entry name" value="PAS"/>
    <property type="match status" value="1"/>
</dbReference>
<evidence type="ECO:0000313" key="7">
    <source>
        <dbReference type="EMBL" id="AZQ62712.1"/>
    </source>
</evidence>
<evidence type="ECO:0000259" key="6">
    <source>
        <dbReference type="PROSITE" id="PS50109"/>
    </source>
</evidence>
<evidence type="ECO:0000256" key="2">
    <source>
        <dbReference type="ARBA" id="ARBA00012438"/>
    </source>
</evidence>
<dbReference type="Gene3D" id="3.30.565.10">
    <property type="entry name" value="Histidine kinase-like ATPase, C-terminal domain"/>
    <property type="match status" value="1"/>
</dbReference>
<dbReference type="InterPro" id="IPR004358">
    <property type="entry name" value="Sig_transdc_His_kin-like_C"/>
</dbReference>
<dbReference type="InterPro" id="IPR036890">
    <property type="entry name" value="HATPase_C_sf"/>
</dbReference>
<dbReference type="PANTHER" id="PTHR43304">
    <property type="entry name" value="PHYTOCHROME-LIKE PROTEIN CPH1"/>
    <property type="match status" value="1"/>
</dbReference>
<dbReference type="SMART" id="SM00388">
    <property type="entry name" value="HisKA"/>
    <property type="match status" value="1"/>
</dbReference>
<dbReference type="InterPro" id="IPR013656">
    <property type="entry name" value="PAS_4"/>
</dbReference>
<keyword evidence="3" id="KW-0597">Phosphoprotein</keyword>
<reference evidence="7 8" key="1">
    <citation type="submission" date="2018-12" db="EMBL/GenBank/DDBJ databases">
        <title>Flammeovirga pectinis sp. nov., isolated from the gut of the Korean scallop, Patinopecten yessoensis.</title>
        <authorList>
            <person name="Bae J.-W."/>
            <person name="Jeong Y.-S."/>
            <person name="Kang W."/>
        </authorList>
    </citation>
    <scope>NUCLEOTIDE SEQUENCE [LARGE SCALE GENOMIC DNA]</scope>
    <source>
        <strain evidence="7 8">L12M1</strain>
    </source>
</reference>
<organism evidence="7 8">
    <name type="scientific">Flammeovirga pectinis</name>
    <dbReference type="NCBI Taxonomy" id="2494373"/>
    <lineage>
        <taxon>Bacteria</taxon>
        <taxon>Pseudomonadati</taxon>
        <taxon>Bacteroidota</taxon>
        <taxon>Cytophagia</taxon>
        <taxon>Cytophagales</taxon>
        <taxon>Flammeovirgaceae</taxon>
        <taxon>Flammeovirga</taxon>
    </lineage>
</organism>
<evidence type="ECO:0000256" key="5">
    <source>
        <dbReference type="ARBA" id="ARBA00022777"/>
    </source>
</evidence>
<comment type="catalytic activity">
    <reaction evidence="1">
        <text>ATP + protein L-histidine = ADP + protein N-phospho-L-histidine.</text>
        <dbReference type="EC" id="2.7.13.3"/>
    </reaction>
</comment>
<proteinExistence type="predicted"/>
<dbReference type="PRINTS" id="PR00344">
    <property type="entry name" value="BCTRLSENSOR"/>
</dbReference>
<dbReference type="PANTHER" id="PTHR43304:SF1">
    <property type="entry name" value="PAC DOMAIN-CONTAINING PROTEIN"/>
    <property type="match status" value="1"/>
</dbReference>
<dbReference type="InterPro" id="IPR035965">
    <property type="entry name" value="PAS-like_dom_sf"/>
</dbReference>
<dbReference type="CDD" id="cd00075">
    <property type="entry name" value="HATPase"/>
    <property type="match status" value="1"/>
</dbReference>
<dbReference type="InterPro" id="IPR013767">
    <property type="entry name" value="PAS_fold"/>
</dbReference>
<dbReference type="Gene3D" id="3.30.450.20">
    <property type="entry name" value="PAS domain"/>
    <property type="match status" value="2"/>
</dbReference>
<dbReference type="InterPro" id="IPR005467">
    <property type="entry name" value="His_kinase_dom"/>
</dbReference>
<dbReference type="SMART" id="SM00387">
    <property type="entry name" value="HATPase_c"/>
    <property type="match status" value="1"/>
</dbReference>
<keyword evidence="8" id="KW-1185">Reference proteome</keyword>
<dbReference type="SUPFAM" id="SSF55785">
    <property type="entry name" value="PYP-like sensor domain (PAS domain)"/>
    <property type="match status" value="2"/>
</dbReference>
<gene>
    <name evidence="7" type="ORF">EI427_10820</name>
</gene>
<dbReference type="PROSITE" id="PS50109">
    <property type="entry name" value="HIS_KIN"/>
    <property type="match status" value="1"/>
</dbReference>
<accession>A0A3S9P3Q7</accession>
<dbReference type="Pfam" id="PF08448">
    <property type="entry name" value="PAS_4"/>
    <property type="match status" value="1"/>
</dbReference>
<dbReference type="EC" id="2.7.13.3" evidence="2"/>
<dbReference type="OrthoDB" id="890870at2"/>
<dbReference type="InterPro" id="IPR000014">
    <property type="entry name" value="PAS"/>
</dbReference>
<name>A0A3S9P3Q7_9BACT</name>
<dbReference type="AlphaFoldDB" id="A0A3S9P3Q7"/>
<evidence type="ECO:0000256" key="4">
    <source>
        <dbReference type="ARBA" id="ARBA00022679"/>
    </source>
</evidence>
<dbReference type="GO" id="GO:0006355">
    <property type="term" value="P:regulation of DNA-templated transcription"/>
    <property type="evidence" value="ECO:0007669"/>
    <property type="project" value="InterPro"/>
</dbReference>
<dbReference type="InterPro" id="IPR003661">
    <property type="entry name" value="HisK_dim/P_dom"/>
</dbReference>
<dbReference type="Gene3D" id="1.10.287.130">
    <property type="match status" value="1"/>
</dbReference>
<dbReference type="InterPro" id="IPR003594">
    <property type="entry name" value="HATPase_dom"/>
</dbReference>
<keyword evidence="5" id="KW-0418">Kinase</keyword>
<dbReference type="SMART" id="SM00091">
    <property type="entry name" value="PAS"/>
    <property type="match status" value="2"/>
</dbReference>
<evidence type="ECO:0000256" key="3">
    <source>
        <dbReference type="ARBA" id="ARBA00022553"/>
    </source>
</evidence>
<protein>
    <recommendedName>
        <fullName evidence="2">histidine kinase</fullName>
        <ecNumber evidence="2">2.7.13.3</ecNumber>
    </recommendedName>
</protein>
<dbReference type="CDD" id="cd00082">
    <property type="entry name" value="HisKA"/>
    <property type="match status" value="1"/>
</dbReference>
<keyword evidence="4" id="KW-0808">Transferase</keyword>
<dbReference type="SUPFAM" id="SSF47384">
    <property type="entry name" value="Homodimeric domain of signal transducing histidine kinase"/>
    <property type="match status" value="1"/>
</dbReference>
<dbReference type="SUPFAM" id="SSF55874">
    <property type="entry name" value="ATPase domain of HSP90 chaperone/DNA topoisomerase II/histidine kinase"/>
    <property type="match status" value="1"/>
</dbReference>
<dbReference type="InterPro" id="IPR036097">
    <property type="entry name" value="HisK_dim/P_sf"/>
</dbReference>
<dbReference type="Pfam" id="PF02518">
    <property type="entry name" value="HATPase_c"/>
    <property type="match status" value="1"/>
</dbReference>
<evidence type="ECO:0000313" key="8">
    <source>
        <dbReference type="Proteomes" id="UP000267268"/>
    </source>
</evidence>
<dbReference type="InterPro" id="IPR052162">
    <property type="entry name" value="Sensor_kinase/Photoreceptor"/>
</dbReference>
<feature type="domain" description="Histidine kinase" evidence="6">
    <location>
        <begin position="271"/>
        <end position="484"/>
    </location>
</feature>
<dbReference type="Proteomes" id="UP000267268">
    <property type="component" value="Chromosome 1"/>
</dbReference>
<sequence length="484" mass="55842">MNYTKEWYISVLNSINDLILVKGDKSKLLWANKAFRDLYNMSNEELKDIIDSESSDPDDTVQYVKDDHYVFSKGATLDIPSEAISDDNGNFNYYHTIKNPIKDSEGEVIRTVGVSRLIEDEELLEKSKKKRTEQKTDIQDLKTFVQSIPSPVIMLDLSKRIIACSDAWIDYFEQSKNEIIWSDFFERYNNKLPFKEKIEECISTSSKVTMDSVSIDYNNKISHFKVIINPWVMSSGDVGGVMLMLNDITSQVEREKTLQKYNEELKQFAYITTHDVKSPITNIESFLSLLKMDDKIKDQRSLQAIHWIQKSIEQANEKITDLVQVIQQREQAIENELINLNLFISTIVDKYRDAIYEIEGEVELELFGDVMLSTSRKQLQTILDNLITNAIRYKDRNRMLLITIKIQNTAKDHCTISVEDNGIGIDLTKHKERIFDMFKRANDSTEGSGLGLYLSQQAAEQLNAIIEVESELRKGTTFSIKLPK</sequence>
<dbReference type="RefSeq" id="WP_126614485.1">
    <property type="nucleotide sequence ID" value="NZ_CP034562.1"/>
</dbReference>
<dbReference type="GO" id="GO:0000155">
    <property type="term" value="F:phosphorelay sensor kinase activity"/>
    <property type="evidence" value="ECO:0007669"/>
    <property type="project" value="InterPro"/>
</dbReference>